<evidence type="ECO:0000313" key="4">
    <source>
        <dbReference type="Proteomes" id="UP000323521"/>
    </source>
</evidence>
<dbReference type="Proteomes" id="UP000323521">
    <property type="component" value="Chromosome"/>
</dbReference>
<dbReference type="AlphaFoldDB" id="A0A3G1KM18"/>
<dbReference type="EMBL" id="CP017634">
    <property type="protein sequence ID" value="ATW23478.1"/>
    <property type="molecule type" value="Genomic_DNA"/>
</dbReference>
<keyword evidence="4" id="KW-1185">Reference proteome</keyword>
<dbReference type="KEGG" id="fwa:DCMF_00505"/>
<feature type="transmembrane region" description="Helical" evidence="1">
    <location>
        <begin position="169"/>
        <end position="189"/>
    </location>
</feature>
<feature type="transmembrane region" description="Helical" evidence="1">
    <location>
        <begin position="106"/>
        <end position="133"/>
    </location>
</feature>
<feature type="transmembrane region" description="Helical" evidence="1">
    <location>
        <begin position="12"/>
        <end position="34"/>
    </location>
</feature>
<dbReference type="RefSeq" id="WP_214658990.1">
    <property type="nucleotide sequence ID" value="NZ_CP017634.1"/>
</dbReference>
<feature type="transmembrane region" description="Helical" evidence="1">
    <location>
        <begin position="387"/>
        <end position="405"/>
    </location>
</feature>
<evidence type="ECO:0000256" key="1">
    <source>
        <dbReference type="SAM" id="Phobius"/>
    </source>
</evidence>
<name>A0A3G1KM18_FORW1</name>
<feature type="domain" description="DUF112" evidence="2">
    <location>
        <begin position="18"/>
        <end position="436"/>
    </location>
</feature>
<accession>A0A3G1KM18</accession>
<feature type="transmembrane region" description="Helical" evidence="1">
    <location>
        <begin position="316"/>
        <end position="340"/>
    </location>
</feature>
<dbReference type="Pfam" id="PF01970">
    <property type="entry name" value="TctA"/>
    <property type="match status" value="1"/>
</dbReference>
<feature type="transmembrane region" description="Helical" evidence="1">
    <location>
        <begin position="201"/>
        <end position="222"/>
    </location>
</feature>
<feature type="transmembrane region" description="Helical" evidence="1">
    <location>
        <begin position="46"/>
        <end position="69"/>
    </location>
</feature>
<organism evidence="3 4">
    <name type="scientific">Formimonas warabiya</name>
    <dbReference type="NCBI Taxonomy" id="1761012"/>
    <lineage>
        <taxon>Bacteria</taxon>
        <taxon>Bacillati</taxon>
        <taxon>Bacillota</taxon>
        <taxon>Clostridia</taxon>
        <taxon>Eubacteriales</taxon>
        <taxon>Peptococcaceae</taxon>
        <taxon>Candidatus Formimonas</taxon>
    </lineage>
</organism>
<feature type="transmembrane region" description="Helical" evidence="1">
    <location>
        <begin position="257"/>
        <end position="280"/>
    </location>
</feature>
<gene>
    <name evidence="3" type="ORF">DCMF_00505</name>
</gene>
<dbReference type="PANTHER" id="PTHR35342:SF5">
    <property type="entry name" value="TRICARBOXYLIC TRANSPORT PROTEIN"/>
    <property type="match status" value="1"/>
</dbReference>
<sequence length="495" mass="52279">MLESLWAGFVNVMHLTPLLACFAGVLMGTLVGILPGIGPSGTMALMLPFTFSLDPTSALIMLAGIYYGAQYGGSTTSILLNLPGEASSVMTAIEGYQMAKKGRGGAALTIAAVGSFIAGTVSIFGLIFLGPPLAKAALSFGPPEIFSIMVLGFVILSTISGGSTLKSGLMILVGLMVGTVGFDNISGVVRFTFGSTTAMDGIEFIPVVMGIFGIAEILWSLVGNEEEIKPASIRLRDLYPNREEISRSVAPVFRGSILGFLIGLIPGPSAVISTMVSYAAEKRLSKHGNFGQGAIEGIAGPESANNATSTGALIPLLVLGIPFAPPTAILLSGLMLQGIIPGPLLFTQHADIFWGLVASMYIGNVLLLIFNLPLVGVFASLLRIRPAYLNTLIISLCLIGAFSLSNRMFEMWIVVVFGIIGFLMQYFGYKGAPLVLGIVLGPMLETNFRRSLIMLANPAAFLERPITVTILLIATLIIILPFVLERIRKTGEKRA</sequence>
<feature type="transmembrane region" description="Helical" evidence="1">
    <location>
        <begin position="352"/>
        <end position="375"/>
    </location>
</feature>
<feature type="transmembrane region" description="Helical" evidence="1">
    <location>
        <begin position="145"/>
        <end position="163"/>
    </location>
</feature>
<reference evidence="3 4" key="1">
    <citation type="submission" date="2016-10" db="EMBL/GenBank/DDBJ databases">
        <title>Complete Genome Sequence of Peptococcaceae strain DCMF.</title>
        <authorList>
            <person name="Edwards R.J."/>
            <person name="Holland S.I."/>
            <person name="Deshpande N.P."/>
            <person name="Wong Y.K."/>
            <person name="Ertan H."/>
            <person name="Manefield M."/>
            <person name="Russell T.L."/>
            <person name="Lee M.J."/>
        </authorList>
    </citation>
    <scope>NUCLEOTIDE SEQUENCE [LARGE SCALE GENOMIC DNA]</scope>
    <source>
        <strain evidence="3 4">DCMF</strain>
    </source>
</reference>
<protein>
    <submittedName>
        <fullName evidence="3">Transporter</fullName>
    </submittedName>
</protein>
<keyword evidence="1" id="KW-1133">Transmembrane helix</keyword>
<dbReference type="InterPro" id="IPR002823">
    <property type="entry name" value="DUF112_TM"/>
</dbReference>
<proteinExistence type="predicted"/>
<keyword evidence="1" id="KW-0472">Membrane</keyword>
<feature type="transmembrane region" description="Helical" evidence="1">
    <location>
        <begin position="411"/>
        <end position="427"/>
    </location>
</feature>
<dbReference type="PANTHER" id="PTHR35342">
    <property type="entry name" value="TRICARBOXYLIC TRANSPORT PROTEIN"/>
    <property type="match status" value="1"/>
</dbReference>
<evidence type="ECO:0000259" key="2">
    <source>
        <dbReference type="Pfam" id="PF01970"/>
    </source>
</evidence>
<keyword evidence="1" id="KW-0812">Transmembrane</keyword>
<evidence type="ECO:0000313" key="3">
    <source>
        <dbReference type="EMBL" id="ATW23478.1"/>
    </source>
</evidence>
<feature type="transmembrane region" description="Helical" evidence="1">
    <location>
        <begin position="465"/>
        <end position="484"/>
    </location>
</feature>